<evidence type="ECO:0000313" key="3">
    <source>
        <dbReference type="Proteomes" id="UP000249363"/>
    </source>
</evidence>
<feature type="region of interest" description="Disordered" evidence="1">
    <location>
        <begin position="66"/>
        <end position="88"/>
    </location>
</feature>
<dbReference type="Pfam" id="PF14735">
    <property type="entry name" value="HAUS4"/>
    <property type="match status" value="1"/>
</dbReference>
<evidence type="ECO:0000313" key="2">
    <source>
        <dbReference type="EMBL" id="RAO65817.1"/>
    </source>
</evidence>
<dbReference type="OrthoDB" id="66964at2759"/>
<dbReference type="InterPro" id="IPR029327">
    <property type="entry name" value="HAUS4"/>
</dbReference>
<dbReference type="Proteomes" id="UP000249363">
    <property type="component" value="Unassembled WGS sequence"/>
</dbReference>
<comment type="caution">
    <text evidence="2">The sequence shown here is derived from an EMBL/GenBank/DDBJ whole genome shotgun (WGS) entry which is preliminary data.</text>
</comment>
<name>A0A364KQI8_TALAM</name>
<keyword evidence="3" id="KW-1185">Reference proteome</keyword>
<reference evidence="2 3" key="1">
    <citation type="journal article" date="2017" name="Biotechnol. Biofuels">
        <title>Differential beta-glucosidase expression as a function of carbon source availability in Talaromyces amestolkiae: a genomic and proteomic approach.</title>
        <authorList>
            <person name="de Eugenio L.I."/>
            <person name="Mendez-Liter J.A."/>
            <person name="Nieto-Dominguez M."/>
            <person name="Alonso L."/>
            <person name="Gil-Munoz J."/>
            <person name="Barriuso J."/>
            <person name="Prieto A."/>
            <person name="Martinez M.J."/>
        </authorList>
    </citation>
    <scope>NUCLEOTIDE SEQUENCE [LARGE SCALE GENOMIC DNA]</scope>
    <source>
        <strain evidence="2 3">CIB</strain>
    </source>
</reference>
<dbReference type="GO" id="GO:0051225">
    <property type="term" value="P:spindle assembly"/>
    <property type="evidence" value="ECO:0007669"/>
    <property type="project" value="InterPro"/>
</dbReference>
<dbReference type="EMBL" id="MIKG01000002">
    <property type="protein sequence ID" value="RAO65817.1"/>
    <property type="molecule type" value="Genomic_DNA"/>
</dbReference>
<sequence length="279" mass="31056">MFLDAPCGLNEYESNSLQDRLQEASLLNRDIQTFHDKTINALMLPLSESITSWLNNLRSVAEIGTPSAQTTTNTSSSSSNIPTIASANQSRPRIKSRLSIGAKRIQPPRLSIQVDERIMKLRQMQVSDLPASRNKVAITAANLLSSRGEAMERMIVLLERTKYGSLARGTKAQADYLASVAECMSYKVQVTKFETLSTIYTPENVAALKKYSAHLRETLGRLEETQMIANQTLEEYDQVGTSQSNRSGKTGPMADIARRYGDLVQEVDAVQREIKKLRI</sequence>
<evidence type="ECO:0000256" key="1">
    <source>
        <dbReference type="SAM" id="MobiDB-lite"/>
    </source>
</evidence>
<accession>A0A364KQI8</accession>
<dbReference type="GeneID" id="63791046"/>
<dbReference type="STRING" id="1196081.A0A364KQI8"/>
<dbReference type="GO" id="GO:0070652">
    <property type="term" value="C:HAUS complex"/>
    <property type="evidence" value="ECO:0007669"/>
    <property type="project" value="InterPro"/>
</dbReference>
<dbReference type="AlphaFoldDB" id="A0A364KQI8"/>
<protein>
    <submittedName>
        <fullName evidence="2">Uncharacterized protein</fullName>
    </submittedName>
</protein>
<gene>
    <name evidence="2" type="ORF">BHQ10_001829</name>
</gene>
<organism evidence="2 3">
    <name type="scientific">Talaromyces amestolkiae</name>
    <dbReference type="NCBI Taxonomy" id="1196081"/>
    <lineage>
        <taxon>Eukaryota</taxon>
        <taxon>Fungi</taxon>
        <taxon>Dikarya</taxon>
        <taxon>Ascomycota</taxon>
        <taxon>Pezizomycotina</taxon>
        <taxon>Eurotiomycetes</taxon>
        <taxon>Eurotiomycetidae</taxon>
        <taxon>Eurotiales</taxon>
        <taxon>Trichocomaceae</taxon>
        <taxon>Talaromyces</taxon>
        <taxon>Talaromyces sect. Talaromyces</taxon>
    </lineage>
</organism>
<dbReference type="RefSeq" id="XP_040730334.1">
    <property type="nucleotide sequence ID" value="XM_040873908.1"/>
</dbReference>
<proteinExistence type="predicted"/>